<dbReference type="STRING" id="686340.Metal_3208"/>
<dbReference type="PANTHER" id="PTHR35006:SF1">
    <property type="entry name" value="BLL2941 PROTEIN"/>
    <property type="match status" value="1"/>
</dbReference>
<keyword evidence="3" id="KW-1185">Reference proteome</keyword>
<dbReference type="Proteomes" id="UP000005090">
    <property type="component" value="Chromosome"/>
</dbReference>
<proteinExistence type="predicted"/>
<reference evidence="2 3" key="1">
    <citation type="journal article" date="2013" name="Genome Announc.">
        <title>Genome Sequence of the Obligate Gammaproteobacterial Methanotroph Methylomicrobium album Strain BG8.</title>
        <authorList>
            <person name="Kits K.D."/>
            <person name="Kalyuzhnaya M.G."/>
            <person name="Klotz M.G."/>
            <person name="Jetten M.S."/>
            <person name="Op den Camp H.J."/>
            <person name="Vuilleumier S."/>
            <person name="Bringel F."/>
            <person name="Dispirito A.A."/>
            <person name="Murrell J.C."/>
            <person name="Bruce D."/>
            <person name="Cheng J.F."/>
            <person name="Copeland A."/>
            <person name="Goodwin L."/>
            <person name="Hauser L."/>
            <person name="Lajus A."/>
            <person name="Land M.L."/>
            <person name="Lapidus A."/>
            <person name="Lucas S."/>
            <person name="Medigue C."/>
            <person name="Pitluck S."/>
            <person name="Woyke T."/>
            <person name="Zeytun A."/>
            <person name="Stein L.Y."/>
        </authorList>
    </citation>
    <scope>NUCLEOTIDE SEQUENCE [LARGE SCALE GENOMIC DNA]</scope>
    <source>
        <strain evidence="2 3">BG8</strain>
    </source>
</reference>
<name>H8GPD3_METAL</name>
<dbReference type="AlphaFoldDB" id="H8GPD3"/>
<dbReference type="Pfam" id="PF00903">
    <property type="entry name" value="Glyoxalase"/>
    <property type="match status" value="1"/>
</dbReference>
<evidence type="ECO:0000313" key="2">
    <source>
        <dbReference type="EMBL" id="EIC30879.1"/>
    </source>
</evidence>
<organism evidence="2 3">
    <name type="scientific">Methylomicrobium album BG8</name>
    <dbReference type="NCBI Taxonomy" id="686340"/>
    <lineage>
        <taxon>Bacteria</taxon>
        <taxon>Pseudomonadati</taxon>
        <taxon>Pseudomonadota</taxon>
        <taxon>Gammaproteobacteria</taxon>
        <taxon>Methylococcales</taxon>
        <taxon>Methylococcaceae</taxon>
        <taxon>Methylomicrobium</taxon>
    </lineage>
</organism>
<evidence type="ECO:0000259" key="1">
    <source>
        <dbReference type="PROSITE" id="PS51819"/>
    </source>
</evidence>
<dbReference type="InterPro" id="IPR004360">
    <property type="entry name" value="Glyas_Fos-R_dOase_dom"/>
</dbReference>
<dbReference type="Gene3D" id="3.10.180.10">
    <property type="entry name" value="2,3-Dihydroxybiphenyl 1,2-Dioxygenase, domain 1"/>
    <property type="match status" value="1"/>
</dbReference>
<dbReference type="PROSITE" id="PS51819">
    <property type="entry name" value="VOC"/>
    <property type="match status" value="1"/>
</dbReference>
<feature type="domain" description="VOC" evidence="1">
    <location>
        <begin position="3"/>
        <end position="123"/>
    </location>
</feature>
<dbReference type="InterPro" id="IPR037523">
    <property type="entry name" value="VOC_core"/>
</dbReference>
<evidence type="ECO:0000313" key="3">
    <source>
        <dbReference type="Proteomes" id="UP000005090"/>
    </source>
</evidence>
<keyword evidence="2" id="KW-0456">Lyase</keyword>
<dbReference type="GO" id="GO:0016829">
    <property type="term" value="F:lyase activity"/>
    <property type="evidence" value="ECO:0007669"/>
    <property type="project" value="UniProtKB-KW"/>
</dbReference>
<dbReference type="EMBL" id="CM001475">
    <property type="protein sequence ID" value="EIC30879.1"/>
    <property type="molecule type" value="Genomic_DNA"/>
</dbReference>
<dbReference type="CDD" id="cd07262">
    <property type="entry name" value="VOC_like"/>
    <property type="match status" value="1"/>
</dbReference>
<gene>
    <name evidence="2" type="ORF">Metal_3208</name>
</gene>
<dbReference type="PANTHER" id="PTHR35006">
    <property type="entry name" value="GLYOXALASE FAMILY PROTEIN (AFU_ORTHOLOGUE AFUA_5G14830)"/>
    <property type="match status" value="1"/>
</dbReference>
<dbReference type="HOGENOM" id="CLU_046006_6_0_6"/>
<dbReference type="RefSeq" id="WP_005373799.1">
    <property type="nucleotide sequence ID" value="NZ_CM001475.1"/>
</dbReference>
<dbReference type="SUPFAM" id="SSF54593">
    <property type="entry name" value="Glyoxalase/Bleomycin resistance protein/Dihydroxybiphenyl dioxygenase"/>
    <property type="match status" value="1"/>
</dbReference>
<dbReference type="InterPro" id="IPR029068">
    <property type="entry name" value="Glyas_Bleomycin-R_OHBP_Dase"/>
</dbReference>
<dbReference type="eggNOG" id="COG0346">
    <property type="taxonomic scope" value="Bacteria"/>
</dbReference>
<sequence length="126" mass="13208">MAIFTHITVGTNDLERARAFYDQVLSALAYQRVADSETAAIWGESAPEFFVLKPADGQPASVGNGVTVSFAAPSRAAVDEFHKRALAAGGQDAGAPGPRSFAPNAYATYARDLDGHKIVAVCLQPA</sequence>
<accession>H8GPD3</accession>
<protein>
    <submittedName>
        <fullName evidence="2">Lactoylglutathione lyase-like lyase</fullName>
    </submittedName>
</protein>